<protein>
    <recommendedName>
        <fullName evidence="7">AIG1-type G domain-containing protein</fullName>
    </recommendedName>
</protein>
<organism evidence="8 9">
    <name type="scientific">Rotaria sordida</name>
    <dbReference type="NCBI Taxonomy" id="392033"/>
    <lineage>
        <taxon>Eukaryota</taxon>
        <taxon>Metazoa</taxon>
        <taxon>Spiralia</taxon>
        <taxon>Gnathifera</taxon>
        <taxon>Rotifera</taxon>
        <taxon>Eurotatoria</taxon>
        <taxon>Bdelloidea</taxon>
        <taxon>Philodinida</taxon>
        <taxon>Philodinidae</taxon>
        <taxon>Rotaria</taxon>
    </lineage>
</organism>
<keyword evidence="5" id="KW-0833">Ubl conjugation pathway</keyword>
<comment type="similarity">
    <text evidence="1">Belongs to the TRAFAC class TrmE-Era-EngA-EngB-Septin-like GTPase superfamily. AIG1/Toc34/Toc159-like paraseptin GTPase family. IAN subfamily.</text>
</comment>
<evidence type="ECO:0000313" key="8">
    <source>
        <dbReference type="EMBL" id="CAF3856731.1"/>
    </source>
</evidence>
<gene>
    <name evidence="8" type="ORF">OTI717_LOCUS21472</name>
</gene>
<dbReference type="Pfam" id="PF04548">
    <property type="entry name" value="AIG1"/>
    <property type="match status" value="1"/>
</dbReference>
<dbReference type="Proteomes" id="UP000663823">
    <property type="component" value="Unassembled WGS sequence"/>
</dbReference>
<accession>A0A819ET23</accession>
<dbReference type="InterPro" id="IPR006703">
    <property type="entry name" value="G_AIG1"/>
</dbReference>
<keyword evidence="4" id="KW-0498">Mitosis</keyword>
<dbReference type="AlphaFoldDB" id="A0A819ET23"/>
<evidence type="ECO:0000256" key="1">
    <source>
        <dbReference type="ARBA" id="ARBA00008535"/>
    </source>
</evidence>
<dbReference type="InterPro" id="IPR027417">
    <property type="entry name" value="P-loop_NTPase"/>
</dbReference>
<dbReference type="EMBL" id="CAJOAX010003481">
    <property type="protein sequence ID" value="CAF3856731.1"/>
    <property type="molecule type" value="Genomic_DNA"/>
</dbReference>
<keyword evidence="3" id="KW-0547">Nucleotide-binding</keyword>
<dbReference type="GO" id="GO:0070979">
    <property type="term" value="P:protein K11-linked ubiquitination"/>
    <property type="evidence" value="ECO:0007669"/>
    <property type="project" value="TreeGrafter"/>
</dbReference>
<evidence type="ECO:0000256" key="2">
    <source>
        <dbReference type="ARBA" id="ARBA00022618"/>
    </source>
</evidence>
<sequence>MASTTQITAQATGANNEIRMILLGKTGTGKSSVGNTILGAKLFEAKLNPNGVTKQCGYGTRDFEKKRLFVVDTPGFLDPTITEAAIQEEVGKSYQLTAFPGPHVFLLVINPSQMDLNVPNGNVHYRGLHHQHDEVRLIDYARLCEHLSSRKIILLQLFRTILRRLNQRYLPLKEEETTRSTSPEFTYTEDVLLPSLLLFLTRNFEWELPNLVQHLVKIYPDNDIVTEYSQSIAKLAQATLVDIIDLFHDLSKFIQKRGESNFTNNENQLGHQSDKIYYTIKGWSLVGLFLRRHICSFEMLSTPNLEQLVNDVSRYVDSYLRSSIFKCPLPPKDDRMITESELTNEIKKNISIKELRIQTKQYSSLEMTIPVSIKQAEYMLTKLALRLDAGILVDDYELEILRSIEKIYPQLAEVPFVHYLQARSKNNYSQANYYLHHYFDKQNGFQLTSDIGALHMSTLLSHYNFKIDAKNALNDGMSMSLLRSEKDIMPLCVDQLIASTLSASQKVDNLLLLDNRYLKQLDNPSVGLLTTDDCVCVESWPSVQLMSRGNLPAVLQRIDIDFERTDVKSRFNWINRAAIHYLNKTAFWNLAQYNDFVLLYSSMVLDNSEHLHLRHTDYYALACSYLSMAILNQGQYNLASQMLNKSIDLVQLSTNAHNLIDMARADVQFILQCRRNEWDRALITAKTFSNYSQIEYEIRRAICLHNLNELDDSQRDPIELQKLLNQEKVSDVISRIKLLLLLTENCAKKNDLVPSLGFLEECKQLCIKYNLQHYLILCRLYEVQLNKSNFTTSQESIRILNYCLTELLKYGDRYNVGRCALLLGRLYLLEMAEDRAYPNYLSEAEHLLLMAKDIFTCFHETLYLKLTYLYLVFTYHDSTQVEKRKQMAKLYKQIDIKLDIKPIVI</sequence>
<reference evidence="8" key="1">
    <citation type="submission" date="2021-02" db="EMBL/GenBank/DDBJ databases">
        <authorList>
            <person name="Nowell W R."/>
        </authorList>
    </citation>
    <scope>NUCLEOTIDE SEQUENCE</scope>
</reference>
<dbReference type="Gene3D" id="3.40.50.300">
    <property type="entry name" value="P-loop containing nucleotide triphosphate hydrolases"/>
    <property type="match status" value="1"/>
</dbReference>
<dbReference type="GO" id="GO:0045842">
    <property type="term" value="P:positive regulation of mitotic metaphase/anaphase transition"/>
    <property type="evidence" value="ECO:0007669"/>
    <property type="project" value="TreeGrafter"/>
</dbReference>
<dbReference type="PANTHER" id="PTHR12830:SF9">
    <property type="entry name" value="ANAPHASE-PROMOTING COMPLEX SUBUNIT 5"/>
    <property type="match status" value="1"/>
</dbReference>
<dbReference type="PANTHER" id="PTHR12830">
    <property type="entry name" value="ANAPHASE-PROMOTING COMPLEX SUBUNIT 5"/>
    <property type="match status" value="1"/>
</dbReference>
<feature type="domain" description="AIG1-type G" evidence="7">
    <location>
        <begin position="15"/>
        <end position="237"/>
    </location>
</feature>
<dbReference type="GO" id="GO:0005525">
    <property type="term" value="F:GTP binding"/>
    <property type="evidence" value="ECO:0007669"/>
    <property type="project" value="InterPro"/>
</dbReference>
<name>A0A819ET23_9BILA</name>
<evidence type="ECO:0000256" key="4">
    <source>
        <dbReference type="ARBA" id="ARBA00022776"/>
    </source>
</evidence>
<dbReference type="InterPro" id="IPR037679">
    <property type="entry name" value="Apc5"/>
</dbReference>
<keyword evidence="6" id="KW-0131">Cell cycle</keyword>
<dbReference type="GO" id="GO:0051301">
    <property type="term" value="P:cell division"/>
    <property type="evidence" value="ECO:0007669"/>
    <property type="project" value="UniProtKB-KW"/>
</dbReference>
<evidence type="ECO:0000256" key="5">
    <source>
        <dbReference type="ARBA" id="ARBA00022786"/>
    </source>
</evidence>
<evidence type="ECO:0000259" key="7">
    <source>
        <dbReference type="PROSITE" id="PS51720"/>
    </source>
</evidence>
<proteinExistence type="inferred from homology"/>
<dbReference type="GO" id="GO:0005680">
    <property type="term" value="C:anaphase-promoting complex"/>
    <property type="evidence" value="ECO:0007669"/>
    <property type="project" value="InterPro"/>
</dbReference>
<keyword evidence="2" id="KW-0132">Cell division</keyword>
<dbReference type="PROSITE" id="PS51720">
    <property type="entry name" value="G_AIG1"/>
    <property type="match status" value="1"/>
</dbReference>
<evidence type="ECO:0000256" key="3">
    <source>
        <dbReference type="ARBA" id="ARBA00022741"/>
    </source>
</evidence>
<comment type="caution">
    <text evidence="8">The sequence shown here is derived from an EMBL/GenBank/DDBJ whole genome shotgun (WGS) entry which is preliminary data.</text>
</comment>
<dbReference type="SUPFAM" id="SSF52540">
    <property type="entry name" value="P-loop containing nucleoside triphosphate hydrolases"/>
    <property type="match status" value="1"/>
</dbReference>
<dbReference type="GO" id="GO:0031145">
    <property type="term" value="P:anaphase-promoting complex-dependent catabolic process"/>
    <property type="evidence" value="ECO:0007669"/>
    <property type="project" value="TreeGrafter"/>
</dbReference>
<evidence type="ECO:0000256" key="6">
    <source>
        <dbReference type="ARBA" id="ARBA00023306"/>
    </source>
</evidence>
<evidence type="ECO:0000313" key="9">
    <source>
        <dbReference type="Proteomes" id="UP000663823"/>
    </source>
</evidence>